<keyword evidence="1" id="KW-0812">Transmembrane</keyword>
<dbReference type="EMBL" id="CP003342">
    <property type="protein sequence ID" value="AFC72242.1"/>
    <property type="molecule type" value="Genomic_DNA"/>
</dbReference>
<feature type="transmembrane region" description="Helical" evidence="1">
    <location>
        <begin position="7"/>
        <end position="29"/>
    </location>
</feature>
<keyword evidence="1" id="KW-0472">Membrane</keyword>
<keyword evidence="1" id="KW-1133">Transmembrane helix</keyword>
<reference evidence="3" key="1">
    <citation type="submission" date="2012-02" db="EMBL/GenBank/DDBJ databases">
        <title>Complete genome sequence of Rickettsia rhipicephali strain 3-7-female6-CWPP.</title>
        <authorList>
            <person name="Johnson S.L."/>
            <person name="Munk A.C."/>
            <person name="Han S."/>
            <person name="Bruce D.C."/>
            <person name="Dasch G.A."/>
        </authorList>
    </citation>
    <scope>NUCLEOTIDE SEQUENCE [LARGE SCALE GENOMIC DNA]</scope>
    <source>
        <strain evidence="3">3-7-female6-CWPP</strain>
    </source>
</reference>
<dbReference type="KEGG" id="rre:MCC_03205"/>
<evidence type="ECO:0000256" key="1">
    <source>
        <dbReference type="SAM" id="Phobius"/>
    </source>
</evidence>
<organism evidence="2 3">
    <name type="scientific">Rickettsia rhipicephali (strain 3-7-female6-CWPP)</name>
    <dbReference type="NCBI Taxonomy" id="1105113"/>
    <lineage>
        <taxon>Bacteria</taxon>
        <taxon>Pseudomonadati</taxon>
        <taxon>Pseudomonadota</taxon>
        <taxon>Alphaproteobacteria</taxon>
        <taxon>Rickettsiales</taxon>
        <taxon>Rickettsiaceae</taxon>
        <taxon>Rickettsieae</taxon>
        <taxon>Rickettsia</taxon>
        <taxon>spotted fever group</taxon>
    </lineage>
</organism>
<evidence type="ECO:0000313" key="2">
    <source>
        <dbReference type="EMBL" id="AFC72242.1"/>
    </source>
</evidence>
<keyword evidence="3" id="KW-1185">Reference proteome</keyword>
<gene>
    <name evidence="2" type="ordered locus">MCC_03205</name>
</gene>
<accession>A0AAI8A9I3</accession>
<sequence>MAETKRLLPVVPFIIKPVILLIIKCVPYANFLEKVEAVLYVLKNNTQVETIIIYRALFIKNRY</sequence>
<proteinExistence type="predicted"/>
<name>A0AAI8A9I3_RICR3</name>
<dbReference type="Proteomes" id="UP000008006">
    <property type="component" value="Chromosome"/>
</dbReference>
<evidence type="ECO:0000313" key="3">
    <source>
        <dbReference type="Proteomes" id="UP000008006"/>
    </source>
</evidence>
<dbReference type="AlphaFoldDB" id="A0AAI8A9I3"/>
<protein>
    <submittedName>
        <fullName evidence="2">Uncharacterized protein</fullName>
    </submittedName>
</protein>